<protein>
    <submittedName>
        <fullName evidence="1">Uncharacterized protein</fullName>
    </submittedName>
</protein>
<evidence type="ECO:0000313" key="2">
    <source>
        <dbReference type="Proteomes" id="UP000299102"/>
    </source>
</evidence>
<organism evidence="1 2">
    <name type="scientific">Eumeta variegata</name>
    <name type="common">Bagworm moth</name>
    <name type="synonym">Eumeta japonica</name>
    <dbReference type="NCBI Taxonomy" id="151549"/>
    <lineage>
        <taxon>Eukaryota</taxon>
        <taxon>Metazoa</taxon>
        <taxon>Ecdysozoa</taxon>
        <taxon>Arthropoda</taxon>
        <taxon>Hexapoda</taxon>
        <taxon>Insecta</taxon>
        <taxon>Pterygota</taxon>
        <taxon>Neoptera</taxon>
        <taxon>Endopterygota</taxon>
        <taxon>Lepidoptera</taxon>
        <taxon>Glossata</taxon>
        <taxon>Ditrysia</taxon>
        <taxon>Tineoidea</taxon>
        <taxon>Psychidae</taxon>
        <taxon>Oiketicinae</taxon>
        <taxon>Eumeta</taxon>
    </lineage>
</organism>
<comment type="caution">
    <text evidence="1">The sequence shown here is derived from an EMBL/GenBank/DDBJ whole genome shotgun (WGS) entry which is preliminary data.</text>
</comment>
<keyword evidence="2" id="KW-1185">Reference proteome</keyword>
<dbReference type="EMBL" id="BGZK01000115">
    <property type="protein sequence ID" value="GBP20122.1"/>
    <property type="molecule type" value="Genomic_DNA"/>
</dbReference>
<dbReference type="AlphaFoldDB" id="A0A4C1U1E4"/>
<gene>
    <name evidence="1" type="ORF">EVAR_5552_1</name>
</gene>
<name>A0A4C1U1E4_EUMVA</name>
<reference evidence="1 2" key="1">
    <citation type="journal article" date="2019" name="Commun. Biol.">
        <title>The bagworm genome reveals a unique fibroin gene that provides high tensile strength.</title>
        <authorList>
            <person name="Kono N."/>
            <person name="Nakamura H."/>
            <person name="Ohtoshi R."/>
            <person name="Tomita M."/>
            <person name="Numata K."/>
            <person name="Arakawa K."/>
        </authorList>
    </citation>
    <scope>NUCLEOTIDE SEQUENCE [LARGE SCALE GENOMIC DNA]</scope>
</reference>
<sequence>MTLVEKWMKIDALLTTVFVRLKQFVKDWNSKWSDGASDAAQRTAMTIAVGNDFSLPISLQRMIKGDEMLKAVQTFPVLKGNSGTGRRAYSLRSDIRKMYPLC</sequence>
<proteinExistence type="predicted"/>
<evidence type="ECO:0000313" key="1">
    <source>
        <dbReference type="EMBL" id="GBP20122.1"/>
    </source>
</evidence>
<accession>A0A4C1U1E4</accession>
<dbReference type="Proteomes" id="UP000299102">
    <property type="component" value="Unassembled WGS sequence"/>
</dbReference>